<protein>
    <submittedName>
        <fullName evidence="1">Uncharacterized protein</fullName>
    </submittedName>
</protein>
<dbReference type="AlphaFoldDB" id="A0A1V3J7A0"/>
<dbReference type="OrthoDB" id="6624642at2"/>
<dbReference type="RefSeq" id="WP_077477541.1">
    <property type="nucleotide sequence ID" value="NZ_MLHL01000006.1"/>
</dbReference>
<comment type="caution">
    <text evidence="1">The sequence shown here is derived from an EMBL/GenBank/DDBJ whole genome shotgun (WGS) entry which is preliminary data.</text>
</comment>
<evidence type="ECO:0000313" key="2">
    <source>
        <dbReference type="Proteomes" id="UP000189161"/>
    </source>
</evidence>
<reference evidence="1 2" key="1">
    <citation type="submission" date="2016-10" db="EMBL/GenBank/DDBJ databases">
        <title>Rodentibacter gen. nov. and new species.</title>
        <authorList>
            <person name="Christensen H."/>
        </authorList>
    </citation>
    <scope>NUCLEOTIDE SEQUENCE [LARGE SCALE GENOMIC DNA]</scope>
    <source>
        <strain evidence="1 2">H1987082031</strain>
    </source>
</reference>
<dbReference type="EMBL" id="MLHL01000006">
    <property type="protein sequence ID" value="OOF50764.1"/>
    <property type="molecule type" value="Genomic_DNA"/>
</dbReference>
<name>A0A1V3J7A0_9PAST</name>
<proteinExistence type="predicted"/>
<sequence>MEFDIESLSNDKIYEGMRTPLFLRIIKNPPPWAFDTIQTWDAQYLSQARIFLHRHYWTSQGSLNVFRVVGTDCQRYQNCSWLDFLASDKKMDINLSLQNKQPEYYRNTAVKLPTMYFNTFDGIDYYIGSDGNHRTCLAKFMFYETGETQLHGVTINHYDIDESFYRLYRELSEKISQLGLSVILTPESKQIKREDTAGWMIDYFQPYLIWKEYGKESYHELQEELNFEQAERKLFELTTQLSVKQQSKNKQKSWLSQLISLFRR</sequence>
<keyword evidence="2" id="KW-1185">Reference proteome</keyword>
<accession>A0A1V3J7A0</accession>
<dbReference type="Proteomes" id="UP000189161">
    <property type="component" value="Unassembled WGS sequence"/>
</dbReference>
<organism evidence="1 2">
    <name type="scientific">Rodentibacter trehalosifermentans</name>
    <dbReference type="NCBI Taxonomy" id="1908263"/>
    <lineage>
        <taxon>Bacteria</taxon>
        <taxon>Pseudomonadati</taxon>
        <taxon>Pseudomonadota</taxon>
        <taxon>Gammaproteobacteria</taxon>
        <taxon>Pasteurellales</taxon>
        <taxon>Pasteurellaceae</taxon>
        <taxon>Rodentibacter</taxon>
    </lineage>
</organism>
<gene>
    <name evidence="1" type="ORF">BKK52_01040</name>
</gene>
<evidence type="ECO:0000313" key="1">
    <source>
        <dbReference type="EMBL" id="OOF50764.1"/>
    </source>
</evidence>